<sequence>MSNDQLDAVSLVRKRPRLFIDGLDFNAEKFCGRYTSQALILGAKSVRVVRYNNVWIIASDFNWLSENPNLSDMQSPFFQVISDEKLGQNSFYQEIVLTAFCEFVGVYQNGEKAFDIGAFEFNVPSLDDEILNAPLCVVFKSKSM</sequence>
<keyword evidence="2" id="KW-1185">Reference proteome</keyword>
<dbReference type="RefSeq" id="WP_386718497.1">
    <property type="nucleotide sequence ID" value="NZ_JBHRSZ010000002.1"/>
</dbReference>
<name>A0ABV7HEJ9_9GAMM</name>
<evidence type="ECO:0000313" key="2">
    <source>
        <dbReference type="Proteomes" id="UP001595476"/>
    </source>
</evidence>
<comment type="caution">
    <text evidence="1">The sequence shown here is derived from an EMBL/GenBank/DDBJ whole genome shotgun (WGS) entry which is preliminary data.</text>
</comment>
<dbReference type="EMBL" id="JBHRSZ010000002">
    <property type="protein sequence ID" value="MFC3150880.1"/>
    <property type="molecule type" value="Genomic_DNA"/>
</dbReference>
<proteinExistence type="predicted"/>
<reference evidence="2" key="1">
    <citation type="journal article" date="2019" name="Int. J. Syst. Evol. Microbiol.">
        <title>The Global Catalogue of Microorganisms (GCM) 10K type strain sequencing project: providing services to taxonomists for standard genome sequencing and annotation.</title>
        <authorList>
            <consortium name="The Broad Institute Genomics Platform"/>
            <consortium name="The Broad Institute Genome Sequencing Center for Infectious Disease"/>
            <person name="Wu L."/>
            <person name="Ma J."/>
        </authorList>
    </citation>
    <scope>NUCLEOTIDE SEQUENCE [LARGE SCALE GENOMIC DNA]</scope>
    <source>
        <strain evidence="2">KCTC 52438</strain>
    </source>
</reference>
<evidence type="ECO:0000313" key="1">
    <source>
        <dbReference type="EMBL" id="MFC3150880.1"/>
    </source>
</evidence>
<dbReference type="Proteomes" id="UP001595476">
    <property type="component" value="Unassembled WGS sequence"/>
</dbReference>
<protein>
    <submittedName>
        <fullName evidence="1">Uncharacterized protein</fullName>
    </submittedName>
</protein>
<gene>
    <name evidence="1" type="ORF">ACFOEK_07565</name>
</gene>
<accession>A0ABV7HEJ9</accession>
<organism evidence="1 2">
    <name type="scientific">Litoribrevibacter euphylliae</name>
    <dbReference type="NCBI Taxonomy" id="1834034"/>
    <lineage>
        <taxon>Bacteria</taxon>
        <taxon>Pseudomonadati</taxon>
        <taxon>Pseudomonadota</taxon>
        <taxon>Gammaproteobacteria</taxon>
        <taxon>Oceanospirillales</taxon>
        <taxon>Oceanospirillaceae</taxon>
        <taxon>Litoribrevibacter</taxon>
    </lineage>
</organism>